<dbReference type="Proteomes" id="UP000651156">
    <property type="component" value="Unassembled WGS sequence"/>
</dbReference>
<evidence type="ECO:0008006" key="4">
    <source>
        <dbReference type="Google" id="ProtNLM"/>
    </source>
</evidence>
<sequence length="269" mass="28690">MNRINQLYLRRKVGFWGSIFGGLLIGIPAIPLAASAQSSVLNPCPRIYYEEPFNSRNFVPQGCPPNAFTQQYGASSATPNRIIVNQQPSDTVAGQRSPGLPGRDLTPDRIVPSDAPTTPGAVVPTPGQPGVAVRGATPGVTNPPGTPQTLPVQPPLPEERSEPVALLKPTGQQVSVRLKNNTNALVTYEVTGHTGRRYLPGREEATLQNIPLPATITVVRQDDGFVEILPVTTDAEPGLLSVSLDEDANPLDDNQGVIRIQSDGQVFVN</sequence>
<dbReference type="EMBL" id="JADEWN010000080">
    <property type="protein sequence ID" value="MBE9193172.1"/>
    <property type="molecule type" value="Genomic_DNA"/>
</dbReference>
<protein>
    <recommendedName>
        <fullName evidence="4">AMIN domain-containing protein</fullName>
    </recommendedName>
</protein>
<accession>A0ABR9UXY0</accession>
<organism evidence="2 3">
    <name type="scientific">Gloeocapsopsis crepidinum LEGE 06123</name>
    <dbReference type="NCBI Taxonomy" id="588587"/>
    <lineage>
        <taxon>Bacteria</taxon>
        <taxon>Bacillati</taxon>
        <taxon>Cyanobacteriota</taxon>
        <taxon>Cyanophyceae</taxon>
        <taxon>Oscillatoriophycideae</taxon>
        <taxon>Chroococcales</taxon>
        <taxon>Chroococcaceae</taxon>
        <taxon>Gloeocapsopsis</taxon>
    </lineage>
</organism>
<feature type="region of interest" description="Disordered" evidence="1">
    <location>
        <begin position="115"/>
        <end position="160"/>
    </location>
</feature>
<comment type="caution">
    <text evidence="2">The sequence shown here is derived from an EMBL/GenBank/DDBJ whole genome shotgun (WGS) entry which is preliminary data.</text>
</comment>
<evidence type="ECO:0000256" key="1">
    <source>
        <dbReference type="SAM" id="MobiDB-lite"/>
    </source>
</evidence>
<evidence type="ECO:0000313" key="3">
    <source>
        <dbReference type="Proteomes" id="UP000651156"/>
    </source>
</evidence>
<reference evidence="2 3" key="1">
    <citation type="submission" date="2020-10" db="EMBL/GenBank/DDBJ databases">
        <authorList>
            <person name="Castelo-Branco R."/>
            <person name="Eusebio N."/>
            <person name="Adriana R."/>
            <person name="Vieira A."/>
            <person name="Brugerolle De Fraissinette N."/>
            <person name="Rezende De Castro R."/>
            <person name="Schneider M.P."/>
            <person name="Vasconcelos V."/>
            <person name="Leao P.N."/>
        </authorList>
    </citation>
    <scope>NUCLEOTIDE SEQUENCE [LARGE SCALE GENOMIC DNA]</scope>
    <source>
        <strain evidence="2 3">LEGE 06123</strain>
    </source>
</reference>
<proteinExistence type="predicted"/>
<name>A0ABR9UXY0_9CHRO</name>
<gene>
    <name evidence="2" type="ORF">IQ230_23045</name>
</gene>
<feature type="compositionally biased region" description="Low complexity" evidence="1">
    <location>
        <begin position="115"/>
        <end position="133"/>
    </location>
</feature>
<keyword evidence="3" id="KW-1185">Reference proteome</keyword>
<dbReference type="RefSeq" id="WP_193934565.1">
    <property type="nucleotide sequence ID" value="NZ_CAWPMZ010000129.1"/>
</dbReference>
<evidence type="ECO:0000313" key="2">
    <source>
        <dbReference type="EMBL" id="MBE9193172.1"/>
    </source>
</evidence>